<evidence type="ECO:0000313" key="1">
    <source>
        <dbReference type="EMBL" id="CAA7024075.1"/>
    </source>
</evidence>
<accession>A0A6D2I6A7</accession>
<proteinExistence type="predicted"/>
<gene>
    <name evidence="1" type="ORF">MERR_LOCUS11310</name>
</gene>
<comment type="caution">
    <text evidence="1">The sequence shown here is derived from an EMBL/GenBank/DDBJ whole genome shotgun (WGS) entry which is preliminary data.</text>
</comment>
<organism evidence="1 2">
    <name type="scientific">Microthlaspi erraticum</name>
    <dbReference type="NCBI Taxonomy" id="1685480"/>
    <lineage>
        <taxon>Eukaryota</taxon>
        <taxon>Viridiplantae</taxon>
        <taxon>Streptophyta</taxon>
        <taxon>Embryophyta</taxon>
        <taxon>Tracheophyta</taxon>
        <taxon>Spermatophyta</taxon>
        <taxon>Magnoliopsida</taxon>
        <taxon>eudicotyledons</taxon>
        <taxon>Gunneridae</taxon>
        <taxon>Pentapetalae</taxon>
        <taxon>rosids</taxon>
        <taxon>malvids</taxon>
        <taxon>Brassicales</taxon>
        <taxon>Brassicaceae</taxon>
        <taxon>Coluteocarpeae</taxon>
        <taxon>Microthlaspi</taxon>
    </lineage>
</organism>
<dbReference type="EMBL" id="CACVBM020000865">
    <property type="protein sequence ID" value="CAA7024075.1"/>
    <property type="molecule type" value="Genomic_DNA"/>
</dbReference>
<protein>
    <recommendedName>
        <fullName evidence="3">Reverse transcriptase zinc-binding domain-containing protein</fullName>
    </recommendedName>
</protein>
<name>A0A6D2I6A7_9BRAS</name>
<evidence type="ECO:0000313" key="2">
    <source>
        <dbReference type="Proteomes" id="UP000467841"/>
    </source>
</evidence>
<sequence length="161" mass="18376">MVKMVMLKSVLADMPSFTMSYFKLLLGLRKKIQSALIRFWWDGRISIGKELLRQKLGKVFGDGKSTSIWFDLWLSLSEKLTPVGPSSENSSNLKVSELISPTNLDWDTSKIRHILPELEQDILCLKPSISRAPDKFVWLPSISGMYTTKTGYYTAKELSWP</sequence>
<keyword evidence="2" id="KW-1185">Reference proteome</keyword>
<dbReference type="AlphaFoldDB" id="A0A6D2I6A7"/>
<dbReference type="OrthoDB" id="1112669at2759"/>
<dbReference type="Proteomes" id="UP000467841">
    <property type="component" value="Unassembled WGS sequence"/>
</dbReference>
<evidence type="ECO:0008006" key="3">
    <source>
        <dbReference type="Google" id="ProtNLM"/>
    </source>
</evidence>
<reference evidence="1" key="1">
    <citation type="submission" date="2020-01" db="EMBL/GenBank/DDBJ databases">
        <authorList>
            <person name="Mishra B."/>
        </authorList>
    </citation>
    <scope>NUCLEOTIDE SEQUENCE [LARGE SCALE GENOMIC DNA]</scope>
</reference>